<dbReference type="GO" id="GO:0051607">
    <property type="term" value="P:defense response to virus"/>
    <property type="evidence" value="ECO:0007669"/>
    <property type="project" value="UniProtKB-KW"/>
</dbReference>
<name>A0A399E9P3_9DEIN</name>
<evidence type="ECO:0000313" key="6">
    <source>
        <dbReference type="EMBL" id="RIH79889.1"/>
    </source>
</evidence>
<feature type="domain" description="CRISPR type III-associated protein" evidence="5">
    <location>
        <begin position="18"/>
        <end position="194"/>
    </location>
</feature>
<reference evidence="6 7" key="1">
    <citation type="submission" date="2018-08" db="EMBL/GenBank/DDBJ databases">
        <title>Meiothermus cateniformans JCM 15151 genome sequencing project.</title>
        <authorList>
            <person name="Da Costa M.S."/>
            <person name="Albuquerque L."/>
            <person name="Raposo P."/>
            <person name="Froufe H.J.C."/>
            <person name="Barroso C.S."/>
            <person name="Egas C."/>
        </authorList>
    </citation>
    <scope>NUCLEOTIDE SEQUENCE [LARGE SCALE GENOMIC DNA]</scope>
    <source>
        <strain evidence="6 7">JCM 15151</strain>
    </source>
</reference>
<gene>
    <name evidence="6" type="ORF">Mcate_00115</name>
</gene>
<evidence type="ECO:0000313" key="7">
    <source>
        <dbReference type="Proteomes" id="UP000266089"/>
    </source>
</evidence>
<protein>
    <recommendedName>
        <fullName evidence="2">CRISPR system Cms protein Csm4</fullName>
    </recommendedName>
</protein>
<evidence type="ECO:0000256" key="2">
    <source>
        <dbReference type="ARBA" id="ARBA00016109"/>
    </source>
</evidence>
<evidence type="ECO:0000259" key="5">
    <source>
        <dbReference type="Pfam" id="PF03787"/>
    </source>
</evidence>
<dbReference type="GO" id="GO:0003723">
    <property type="term" value="F:RNA binding"/>
    <property type="evidence" value="ECO:0007669"/>
    <property type="project" value="UniProtKB-KW"/>
</dbReference>
<dbReference type="AlphaFoldDB" id="A0A399E9P3"/>
<evidence type="ECO:0000256" key="1">
    <source>
        <dbReference type="ARBA" id="ARBA00005772"/>
    </source>
</evidence>
<dbReference type="InterPro" id="IPR005510">
    <property type="entry name" value="Csm4"/>
</dbReference>
<evidence type="ECO:0000256" key="3">
    <source>
        <dbReference type="ARBA" id="ARBA00022884"/>
    </source>
</evidence>
<keyword evidence="4" id="KW-0051">Antiviral defense</keyword>
<dbReference type="Proteomes" id="UP000266089">
    <property type="component" value="Unassembled WGS sequence"/>
</dbReference>
<evidence type="ECO:0000256" key="4">
    <source>
        <dbReference type="ARBA" id="ARBA00023118"/>
    </source>
</evidence>
<keyword evidence="3" id="KW-0694">RNA-binding</keyword>
<comment type="similarity">
    <text evidence="1">Belongs to the CRISPR-associated Csm4 family.</text>
</comment>
<dbReference type="Pfam" id="PF03787">
    <property type="entry name" value="RAMPs"/>
    <property type="match status" value="1"/>
</dbReference>
<dbReference type="EMBL" id="QWKX01000002">
    <property type="protein sequence ID" value="RIH79889.1"/>
    <property type="molecule type" value="Genomic_DNA"/>
</dbReference>
<dbReference type="OrthoDB" id="24506at2"/>
<dbReference type="RefSeq" id="WP_119361389.1">
    <property type="nucleotide sequence ID" value="NZ_JBHSXZ010000022.1"/>
</dbReference>
<accession>A0A399E9P3</accession>
<dbReference type="NCBIfam" id="TIGR01903">
    <property type="entry name" value="cas5_csm4"/>
    <property type="match status" value="1"/>
</dbReference>
<organism evidence="6 7">
    <name type="scientific">Meiothermus taiwanensis</name>
    <dbReference type="NCBI Taxonomy" id="172827"/>
    <lineage>
        <taxon>Bacteria</taxon>
        <taxon>Thermotogati</taxon>
        <taxon>Deinococcota</taxon>
        <taxon>Deinococci</taxon>
        <taxon>Thermales</taxon>
        <taxon>Thermaceae</taxon>
        <taxon>Meiothermus</taxon>
    </lineage>
</organism>
<dbReference type="InterPro" id="IPR005537">
    <property type="entry name" value="RAMP_III_fam"/>
</dbReference>
<sequence length="295" mass="33558">MRVRAFHLKLSNITAPPRAPTLWGHLAWWVRYTQGEEKLKEWLEAFQHDPPFLLSSAFPTGYLPRPYLPQLQVEDTQERKALKKIRYLSLKTFARVIQEGEGALRDAPELKEGKAPKVTLASQTRVGIHRTTGTAQEGILFTDRVYWLNDKAQQQTWTVYVQVWQQAEYLEQALREVGTFGYGGKASVGLGRFEVVDTQELELPEAENPTHWVTLSPTLPQGEGFYALETYWGRLGGHYALAETPFKRPYLRAVEGSVFKEKPKGGLLDVTPAPAPEAGVRVWEYLYPFCLGVRI</sequence>
<comment type="caution">
    <text evidence="6">The sequence shown here is derived from an EMBL/GenBank/DDBJ whole genome shotgun (WGS) entry which is preliminary data.</text>
</comment>
<proteinExistence type="inferred from homology"/>